<comment type="caution">
    <text evidence="1">The sequence shown here is derived from an EMBL/GenBank/DDBJ whole genome shotgun (WGS) entry which is preliminary data.</text>
</comment>
<organism evidence="1 2">
    <name type="scientific">candidate division TA06 bacterium 34_109</name>
    <dbReference type="NCBI Taxonomy" id="1635277"/>
    <lineage>
        <taxon>Bacteria</taxon>
        <taxon>Bacteria division TA06</taxon>
    </lineage>
</organism>
<evidence type="ECO:0000313" key="1">
    <source>
        <dbReference type="EMBL" id="KUK88098.1"/>
    </source>
</evidence>
<accession>A0A101I3I4</accession>
<evidence type="ECO:0000313" key="2">
    <source>
        <dbReference type="Proteomes" id="UP000053467"/>
    </source>
</evidence>
<dbReference type="PROSITE" id="PS51257">
    <property type="entry name" value="PROKAR_LIPOPROTEIN"/>
    <property type="match status" value="1"/>
</dbReference>
<gene>
    <name evidence="1" type="ORF">XE03_0104</name>
</gene>
<protein>
    <submittedName>
        <fullName evidence="1">Uncharacterized protein</fullName>
    </submittedName>
</protein>
<dbReference type="AlphaFoldDB" id="A0A101I3I4"/>
<sequence length="197" mass="23431">MNMFKKKKNYPFILLILLVVLTGCFPKNDRYLSFFKSKVDKDYPFMKGLEKKNVITKSDVAYLFGIYFPQQIFIYSNEIPFDIKMFPKSEILYAQVKRGILPPLPDNTFKPETPILRYQIAVFFYNFILKNGFLSNFKMNVVDIKDVDEKFFAYKPISNVIFLGIMEVDDGYFNPYNTISGYELIKYFYRLNNLFLR</sequence>
<proteinExistence type="predicted"/>
<reference evidence="2" key="1">
    <citation type="journal article" date="2015" name="MBio">
        <title>Genome-Resolved Metagenomic Analysis Reveals Roles for Candidate Phyla and Other Microbial Community Members in Biogeochemical Transformations in Oil Reservoirs.</title>
        <authorList>
            <person name="Hu P."/>
            <person name="Tom L."/>
            <person name="Singh A."/>
            <person name="Thomas B.C."/>
            <person name="Baker B.J."/>
            <person name="Piceno Y.M."/>
            <person name="Andersen G.L."/>
            <person name="Banfield J.F."/>
        </authorList>
    </citation>
    <scope>NUCLEOTIDE SEQUENCE [LARGE SCALE GENOMIC DNA]</scope>
</reference>
<dbReference type="EMBL" id="LGGX01000001">
    <property type="protein sequence ID" value="KUK88098.1"/>
    <property type="molecule type" value="Genomic_DNA"/>
</dbReference>
<name>A0A101I3I4_UNCT6</name>
<dbReference type="Proteomes" id="UP000053467">
    <property type="component" value="Unassembled WGS sequence"/>
</dbReference>